<dbReference type="Gene3D" id="2.10.60.10">
    <property type="entry name" value="CD59"/>
    <property type="match status" value="1"/>
</dbReference>
<keyword evidence="2" id="KW-1015">Disulfide bond</keyword>
<organism evidence="4 5">
    <name type="scientific">Porites lobata</name>
    <dbReference type="NCBI Taxonomy" id="104759"/>
    <lineage>
        <taxon>Eukaryota</taxon>
        <taxon>Metazoa</taxon>
        <taxon>Cnidaria</taxon>
        <taxon>Anthozoa</taxon>
        <taxon>Hexacorallia</taxon>
        <taxon>Scleractinia</taxon>
        <taxon>Fungiina</taxon>
        <taxon>Poritidae</taxon>
        <taxon>Porites</taxon>
    </lineage>
</organism>
<feature type="chain" id="PRO_5047479816" evidence="3">
    <location>
        <begin position="23"/>
        <end position="297"/>
    </location>
</feature>
<evidence type="ECO:0000313" key="5">
    <source>
        <dbReference type="Proteomes" id="UP001159405"/>
    </source>
</evidence>
<dbReference type="Proteomes" id="UP001159405">
    <property type="component" value="Unassembled WGS sequence"/>
</dbReference>
<evidence type="ECO:0000256" key="3">
    <source>
        <dbReference type="SAM" id="SignalP"/>
    </source>
</evidence>
<reference evidence="4 5" key="1">
    <citation type="submission" date="2022-05" db="EMBL/GenBank/DDBJ databases">
        <authorList>
            <consortium name="Genoscope - CEA"/>
            <person name="William W."/>
        </authorList>
    </citation>
    <scope>NUCLEOTIDE SEQUENCE [LARGE SCALE GENOMIC DNA]</scope>
</reference>
<keyword evidence="5" id="KW-1185">Reference proteome</keyword>
<feature type="signal peptide" evidence="3">
    <location>
        <begin position="1"/>
        <end position="22"/>
    </location>
</feature>
<evidence type="ECO:0000256" key="1">
    <source>
        <dbReference type="ARBA" id="ARBA00022729"/>
    </source>
</evidence>
<proteinExistence type="predicted"/>
<comment type="caution">
    <text evidence="4">The sequence shown here is derived from an EMBL/GenBank/DDBJ whole genome shotgun (WGS) entry which is preliminary data.</text>
</comment>
<dbReference type="PANTHER" id="PTHR10036">
    <property type="entry name" value="CD59 GLYCOPROTEIN"/>
    <property type="match status" value="1"/>
</dbReference>
<dbReference type="SUPFAM" id="SSF57302">
    <property type="entry name" value="Snake toxin-like"/>
    <property type="match status" value="1"/>
</dbReference>
<sequence length="297" mass="33586">MANIQNLLLTAFVTVILKKTVALSCYNCNASWSAEKCLRKSLIETCPYRHAVCMAIDTSITSLTGTKSTLYFRKCAQEYECNSTQPCKEIKLRLWRENQEVFVDPTCRPQCCSSDLCNNPIPEPKPPTTLPCIKITPQPRKPLEKCFKIEPGFISKLPERMQQEKNCSKNGVFDSCFSLKAQVFNDTTRKLVETTEWKDCATDRRDCHAIKNRCAMMQELAKAQGTYVENCFVNCCGEDLCNSFSATPPPTADQLGVKANQAERASESLVLMTALFGIFMLRMIEHAFHTYFLGVEF</sequence>
<dbReference type="EMBL" id="CALNXK010000003">
    <property type="protein sequence ID" value="CAH3034718.1"/>
    <property type="molecule type" value="Genomic_DNA"/>
</dbReference>
<gene>
    <name evidence="4" type="ORF">PLOB_00025212</name>
</gene>
<protein>
    <submittedName>
        <fullName evidence="4">Uncharacterized protein</fullName>
    </submittedName>
</protein>
<accession>A0ABN8MS33</accession>
<evidence type="ECO:0000313" key="4">
    <source>
        <dbReference type="EMBL" id="CAH3034718.1"/>
    </source>
</evidence>
<name>A0ABN8MS33_9CNID</name>
<evidence type="ECO:0000256" key="2">
    <source>
        <dbReference type="ARBA" id="ARBA00023157"/>
    </source>
</evidence>
<dbReference type="CDD" id="cd00117">
    <property type="entry name" value="TFP"/>
    <property type="match status" value="1"/>
</dbReference>
<keyword evidence="1 3" id="KW-0732">Signal</keyword>
<dbReference type="InterPro" id="IPR045860">
    <property type="entry name" value="Snake_toxin-like_sf"/>
</dbReference>